<keyword evidence="1" id="KW-1133">Transmembrane helix</keyword>
<protein>
    <submittedName>
        <fullName evidence="3">Phospholipase D family protein</fullName>
    </submittedName>
</protein>
<dbReference type="GO" id="GO:0032049">
    <property type="term" value="P:cardiolipin biosynthetic process"/>
    <property type="evidence" value="ECO:0007669"/>
    <property type="project" value="UniProtKB-ARBA"/>
</dbReference>
<feature type="transmembrane region" description="Helical" evidence="1">
    <location>
        <begin position="12"/>
        <end position="37"/>
    </location>
</feature>
<organism evidence="3 4">
    <name type="scientific">Lachnoclostridium phytofermentans</name>
    <dbReference type="NCBI Taxonomy" id="66219"/>
    <lineage>
        <taxon>Bacteria</taxon>
        <taxon>Bacillati</taxon>
        <taxon>Bacillota</taxon>
        <taxon>Clostridia</taxon>
        <taxon>Lachnospirales</taxon>
        <taxon>Lachnospiraceae</taxon>
    </lineage>
</organism>
<feature type="domain" description="PLD phosphodiesterase" evidence="2">
    <location>
        <begin position="163"/>
        <end position="190"/>
    </location>
</feature>
<keyword evidence="1" id="KW-0472">Membrane</keyword>
<keyword evidence="1" id="KW-0812">Transmembrane</keyword>
<evidence type="ECO:0000259" key="2">
    <source>
        <dbReference type="PROSITE" id="PS50035"/>
    </source>
</evidence>
<dbReference type="Pfam" id="PF13091">
    <property type="entry name" value="PLDc_2"/>
    <property type="match status" value="2"/>
</dbReference>
<dbReference type="AlphaFoldDB" id="A0A3D2X4F3"/>
<dbReference type="SUPFAM" id="SSF56024">
    <property type="entry name" value="Phospholipase D/nuclease"/>
    <property type="match status" value="2"/>
</dbReference>
<dbReference type="CDD" id="cd09113">
    <property type="entry name" value="PLDc_ymdC_like_2"/>
    <property type="match status" value="1"/>
</dbReference>
<accession>A0A3D2X4F3</accession>
<dbReference type="PANTHER" id="PTHR21248:SF12">
    <property type="entry name" value="CARDIOLIPIN SYNTHASE C"/>
    <property type="match status" value="1"/>
</dbReference>
<dbReference type="PANTHER" id="PTHR21248">
    <property type="entry name" value="CARDIOLIPIN SYNTHASE"/>
    <property type="match status" value="1"/>
</dbReference>
<gene>
    <name evidence="3" type="ORF">DHW61_06175</name>
</gene>
<sequence>MQKFKNLSRKKKIRYSILSVLIFYLVYVIISATIPFANPPEVSEEFKHSFNLNDFYSDTISVDRAAVVETSQDALDVRIHMINQAKEKIAISSFSIKHDRSCKEIASVLLDAANRGVTVQILVDGITGYIDMGSDPIYYALGTHENVEIRYYNMLNLLKPWTANGRLHDKYFIIDDSLLLLGGRNISNYFLGEYNTDVLSYDRDILVYNTAAGTSKKDESVLSQVWSYFETIWNDKMSKPVFDRVPMYKKNKVSQAYETLGSIYQDLKKSQPQLFTEVDYVPLTVPTNKISLITNPIHIMAKEPHIWYQMAELMKNAKKRGYIQSPYAVLDSTMYKDMKEISNKVPDFRMLINSTAGGDNVMASSDYTFNKPKVIKTGVQIYEFQGEHSMHDKSVLIDDDISMIGSFNVDMRSAYLDTEVMLVVHGTEFNKQLESYMYAMQDKSLPVREDGSYGTNGNVIPLEISTGKKMLYNVTSVVFQLFRYLL</sequence>
<evidence type="ECO:0000313" key="3">
    <source>
        <dbReference type="EMBL" id="HCL01992.1"/>
    </source>
</evidence>
<comment type="caution">
    <text evidence="3">The sequence shown here is derived from an EMBL/GenBank/DDBJ whole genome shotgun (WGS) entry which is preliminary data.</text>
</comment>
<proteinExistence type="predicted"/>
<evidence type="ECO:0000256" key="1">
    <source>
        <dbReference type="SAM" id="Phobius"/>
    </source>
</evidence>
<dbReference type="Gene3D" id="3.30.870.10">
    <property type="entry name" value="Endonuclease Chain A"/>
    <property type="match status" value="2"/>
</dbReference>
<name>A0A3D2X4F3_9FIRM</name>
<dbReference type="PROSITE" id="PS50035">
    <property type="entry name" value="PLD"/>
    <property type="match status" value="2"/>
</dbReference>
<reference evidence="3 4" key="1">
    <citation type="journal article" date="2018" name="Nat. Biotechnol.">
        <title>A standardized bacterial taxonomy based on genome phylogeny substantially revises the tree of life.</title>
        <authorList>
            <person name="Parks D.H."/>
            <person name="Chuvochina M."/>
            <person name="Waite D.W."/>
            <person name="Rinke C."/>
            <person name="Skarshewski A."/>
            <person name="Chaumeil P.A."/>
            <person name="Hugenholtz P."/>
        </authorList>
    </citation>
    <scope>NUCLEOTIDE SEQUENCE [LARGE SCALE GENOMIC DNA]</scope>
    <source>
        <strain evidence="3">UBA11728</strain>
    </source>
</reference>
<dbReference type="SMART" id="SM00155">
    <property type="entry name" value="PLDc"/>
    <property type="match status" value="2"/>
</dbReference>
<dbReference type="InterPro" id="IPR001736">
    <property type="entry name" value="PLipase_D/transphosphatidylase"/>
</dbReference>
<evidence type="ECO:0000313" key="4">
    <source>
        <dbReference type="Proteomes" id="UP000262969"/>
    </source>
</evidence>
<dbReference type="GO" id="GO:0030572">
    <property type="term" value="F:phosphatidyltransferase activity"/>
    <property type="evidence" value="ECO:0007669"/>
    <property type="project" value="UniProtKB-ARBA"/>
</dbReference>
<feature type="domain" description="PLD phosphodiesterase" evidence="2">
    <location>
        <begin position="386"/>
        <end position="413"/>
    </location>
</feature>
<dbReference type="Proteomes" id="UP000262969">
    <property type="component" value="Unassembled WGS sequence"/>
</dbReference>
<dbReference type="EMBL" id="DPVV01000208">
    <property type="protein sequence ID" value="HCL01992.1"/>
    <property type="molecule type" value="Genomic_DNA"/>
</dbReference>
<dbReference type="InterPro" id="IPR025202">
    <property type="entry name" value="PLD-like_dom"/>
</dbReference>